<name>A0A1E7F3U2_9STRA</name>
<keyword evidence="1" id="KW-0732">Signal</keyword>
<dbReference type="InParanoid" id="A0A1E7F3U2"/>
<dbReference type="EMBL" id="KV784364">
    <property type="protein sequence ID" value="OEU12817.1"/>
    <property type="molecule type" value="Genomic_DNA"/>
</dbReference>
<dbReference type="AlphaFoldDB" id="A0A1E7F3U2"/>
<proteinExistence type="predicted"/>
<keyword evidence="3" id="KW-1185">Reference proteome</keyword>
<accession>A0A1E7F3U2</accession>
<dbReference type="PROSITE" id="PS51257">
    <property type="entry name" value="PROKAR_LIPOPROTEIN"/>
    <property type="match status" value="1"/>
</dbReference>
<reference evidence="2 3" key="1">
    <citation type="submission" date="2016-09" db="EMBL/GenBank/DDBJ databases">
        <title>Extensive genetic diversity and differential bi-allelic expression allows diatom success in the polar Southern Ocean.</title>
        <authorList>
            <consortium name="DOE Joint Genome Institute"/>
            <person name="Mock T."/>
            <person name="Otillar R.P."/>
            <person name="Strauss J."/>
            <person name="Dupont C."/>
            <person name="Frickenhaus S."/>
            <person name="Maumus F."/>
            <person name="Mcmullan M."/>
            <person name="Sanges R."/>
            <person name="Schmutz J."/>
            <person name="Toseland A."/>
            <person name="Valas R."/>
            <person name="Veluchamy A."/>
            <person name="Ward B.J."/>
            <person name="Allen A."/>
            <person name="Barry K."/>
            <person name="Falciatore A."/>
            <person name="Ferrante M."/>
            <person name="Fortunato A.E."/>
            <person name="Gloeckner G."/>
            <person name="Gruber A."/>
            <person name="Hipkin R."/>
            <person name="Janech M."/>
            <person name="Kroth P."/>
            <person name="Leese F."/>
            <person name="Lindquist E."/>
            <person name="Lyon B.R."/>
            <person name="Martin J."/>
            <person name="Mayer C."/>
            <person name="Parker M."/>
            <person name="Quesneville H."/>
            <person name="Raymond J."/>
            <person name="Uhlig C."/>
            <person name="Valentin K.U."/>
            <person name="Worden A.Z."/>
            <person name="Armbrust E.V."/>
            <person name="Bowler C."/>
            <person name="Green B."/>
            <person name="Moulton V."/>
            <person name="Van Oosterhout C."/>
            <person name="Grigoriev I."/>
        </authorList>
    </citation>
    <scope>NUCLEOTIDE SEQUENCE [LARGE SCALE GENOMIC DNA]</scope>
    <source>
        <strain evidence="2 3">CCMP1102</strain>
    </source>
</reference>
<evidence type="ECO:0000313" key="3">
    <source>
        <dbReference type="Proteomes" id="UP000095751"/>
    </source>
</evidence>
<dbReference type="KEGG" id="fcy:FRACYDRAFT_244092"/>
<dbReference type="Proteomes" id="UP000095751">
    <property type="component" value="Unassembled WGS sequence"/>
</dbReference>
<feature type="chain" id="PRO_5009192618" evidence="1">
    <location>
        <begin position="26"/>
        <end position="285"/>
    </location>
</feature>
<protein>
    <submittedName>
        <fullName evidence="2">Uncharacterized protein</fullName>
    </submittedName>
</protein>
<sequence length="285" mass="32012">MTKLIFLTSKIATATVLLLAGTSTATSCTGDQPDMCGYASFCGYDNECHEISCQAFFSYGPRIYTGNRNVEMALVCNPYVSSVDNYPDPENYLWFQHLGVSYGCDGDSFLDGDVFMPYNERCSIEFGLNTFGFNTVYNCYQYANDTNFDGFLSEVNNSIAYKDGVCNSTTDDDYDFTTDDNIDDFEHSKYRYTPLIYSDRNVYVPFSANSKEGYTNNVITYIGGANATKNFNKTLAIQTSMYSVLETDIFDLKDSSSSYSTSNNWNMHHPTSLLLVGGVVYFFLF</sequence>
<evidence type="ECO:0000313" key="2">
    <source>
        <dbReference type="EMBL" id="OEU12817.1"/>
    </source>
</evidence>
<organism evidence="2 3">
    <name type="scientific">Fragilariopsis cylindrus CCMP1102</name>
    <dbReference type="NCBI Taxonomy" id="635003"/>
    <lineage>
        <taxon>Eukaryota</taxon>
        <taxon>Sar</taxon>
        <taxon>Stramenopiles</taxon>
        <taxon>Ochrophyta</taxon>
        <taxon>Bacillariophyta</taxon>
        <taxon>Bacillariophyceae</taxon>
        <taxon>Bacillariophycidae</taxon>
        <taxon>Bacillariales</taxon>
        <taxon>Bacillariaceae</taxon>
        <taxon>Fragilariopsis</taxon>
    </lineage>
</organism>
<gene>
    <name evidence="2" type="ORF">FRACYDRAFT_244092</name>
</gene>
<evidence type="ECO:0000256" key="1">
    <source>
        <dbReference type="SAM" id="SignalP"/>
    </source>
</evidence>
<feature type="signal peptide" evidence="1">
    <location>
        <begin position="1"/>
        <end position="25"/>
    </location>
</feature>